<reference evidence="2" key="1">
    <citation type="journal article" date="2022" name="Int. J. Mol. Sci.">
        <title>Draft Genome of Tanacetum Coccineum: Genomic Comparison of Closely Related Tanacetum-Family Plants.</title>
        <authorList>
            <person name="Yamashiro T."/>
            <person name="Shiraishi A."/>
            <person name="Nakayama K."/>
            <person name="Satake H."/>
        </authorList>
    </citation>
    <scope>NUCLEOTIDE SEQUENCE</scope>
</reference>
<evidence type="ECO:0000313" key="2">
    <source>
        <dbReference type="EMBL" id="GJT40283.1"/>
    </source>
</evidence>
<dbReference type="CDD" id="cd09272">
    <property type="entry name" value="RNase_HI_RT_Ty1"/>
    <property type="match status" value="1"/>
</dbReference>
<dbReference type="Proteomes" id="UP001151760">
    <property type="component" value="Unassembled WGS sequence"/>
</dbReference>
<dbReference type="PANTHER" id="PTHR11439:SF495">
    <property type="entry name" value="REVERSE TRANSCRIPTASE, RNA-DEPENDENT DNA POLYMERASE-RELATED"/>
    <property type="match status" value="1"/>
</dbReference>
<dbReference type="PANTHER" id="PTHR11439">
    <property type="entry name" value="GAG-POL-RELATED RETROTRANSPOSON"/>
    <property type="match status" value="1"/>
</dbReference>
<feature type="region of interest" description="Disordered" evidence="1">
    <location>
        <begin position="325"/>
        <end position="361"/>
    </location>
</feature>
<protein>
    <submittedName>
        <fullName evidence="2">Uncharacterized protein</fullName>
    </submittedName>
</protein>
<accession>A0ABQ5DMZ9</accession>
<reference evidence="2" key="2">
    <citation type="submission" date="2022-01" db="EMBL/GenBank/DDBJ databases">
        <authorList>
            <person name="Yamashiro T."/>
            <person name="Shiraishi A."/>
            <person name="Satake H."/>
            <person name="Nakayama K."/>
        </authorList>
    </citation>
    <scope>NUCLEOTIDE SEQUENCE</scope>
</reference>
<name>A0ABQ5DMZ9_9ASTR</name>
<comment type="caution">
    <text evidence="2">The sequence shown here is derived from an EMBL/GenBank/DDBJ whole genome shotgun (WGS) entry which is preliminary data.</text>
</comment>
<evidence type="ECO:0000313" key="3">
    <source>
        <dbReference type="Proteomes" id="UP001151760"/>
    </source>
</evidence>
<organism evidence="2 3">
    <name type="scientific">Tanacetum coccineum</name>
    <dbReference type="NCBI Taxonomy" id="301880"/>
    <lineage>
        <taxon>Eukaryota</taxon>
        <taxon>Viridiplantae</taxon>
        <taxon>Streptophyta</taxon>
        <taxon>Embryophyta</taxon>
        <taxon>Tracheophyta</taxon>
        <taxon>Spermatophyta</taxon>
        <taxon>Magnoliopsida</taxon>
        <taxon>eudicotyledons</taxon>
        <taxon>Gunneridae</taxon>
        <taxon>Pentapetalae</taxon>
        <taxon>asterids</taxon>
        <taxon>campanulids</taxon>
        <taxon>Asterales</taxon>
        <taxon>Asteraceae</taxon>
        <taxon>Asteroideae</taxon>
        <taxon>Anthemideae</taxon>
        <taxon>Anthemidinae</taxon>
        <taxon>Tanacetum</taxon>
    </lineage>
</organism>
<gene>
    <name evidence="2" type="ORF">Tco_0940148</name>
</gene>
<dbReference type="EMBL" id="BQNB010015459">
    <property type="protein sequence ID" value="GJT40283.1"/>
    <property type="molecule type" value="Genomic_DNA"/>
</dbReference>
<feature type="compositionally biased region" description="Basic residues" evidence="1">
    <location>
        <begin position="330"/>
        <end position="340"/>
    </location>
</feature>
<sequence length="361" mass="40826">MPDLEDVSNAFPNDGIFSEAYDVGADADFNNMDNTIDVSPIPTLRVHKDHLKGQILGESKSAFQTRGKIQTLPSVRQAWSRLALNVFTRIKSQTSCVAICAFTKVFDSNPTTGAVQFLGRRFGISRQCKKQTIVANSTIEAEYVAATNCCRQVIWIQNQMMDYGFNFMNTKIYIDNESTISVIKNHVAHSRTKHIEIQFQFKKENANEKILIKFSDSTLIIMLRPSHQMIDVTKINFLVVKHYYLGFGESLERDIDGTEELLLPGLFILWLTKVSTDSAKFSNAGQKIVTDQAKEIKHLKAQIKKLNKKAKPVITHHKAWMKSASMKQRLAGKKSLKKKWMQKESVSKQGRKPAKAEPISA</sequence>
<proteinExistence type="predicted"/>
<keyword evidence="3" id="KW-1185">Reference proteome</keyword>
<evidence type="ECO:0000256" key="1">
    <source>
        <dbReference type="SAM" id="MobiDB-lite"/>
    </source>
</evidence>